<feature type="region of interest" description="Disordered" evidence="1">
    <location>
        <begin position="4094"/>
        <end position="4119"/>
    </location>
</feature>
<feature type="region of interest" description="Disordered" evidence="1">
    <location>
        <begin position="4286"/>
        <end position="4305"/>
    </location>
</feature>
<dbReference type="Proteomes" id="UP001489902">
    <property type="component" value="Chromosome 1"/>
</dbReference>
<dbReference type="SUPFAM" id="SSF63829">
    <property type="entry name" value="Calcium-dependent phosphotriesterase"/>
    <property type="match status" value="2"/>
</dbReference>
<feature type="region of interest" description="Disordered" evidence="1">
    <location>
        <begin position="4168"/>
        <end position="4218"/>
    </location>
</feature>
<feature type="region of interest" description="Disordered" evidence="1">
    <location>
        <begin position="3910"/>
        <end position="3933"/>
    </location>
</feature>
<sequence>MWLSRGLVASTLILAAKAQDVNNGIDDAALRIATGFAETLIQHAVTTLNGDAGGAGSAADGGNQDQVFDATLLDKPQGAADNAATVTQMIQGQLTVETYTRPGGVMFPVTLLPHPKITIAPHSGDPYERIIQAYTGGADATTNQEITIAEPSGTKPGTIIVDVPGTAYSSFSSGQPGALTIPPSNDNPTATIISALPSGVAVNGDATRTIPAAGNAPATVVIQTPWADVPQNTAAAGGGVGGGAGADNAGGAGGDAGGSTSNVLVIQTYTGTEYITQARVTTIAGNGGDQGTVLVQVPQGNQNPGGAVTIPPSGESHFTTIVRQYTGPTPISTPVTILVPTSAGQDGTIIIETPGASSTSGSGGDQGGDLPENQPQVIPPSGDSPYSTILRPHAGSDQITAPVTYTIQPSGTNPGTVIIETPAVRAGQQVITLPSDPDSGYITIIRQPTGAITAPTTITIPPSGGQPGTIVIETPVPQPGDVEITIPAGTDGSYVTVIRGPTGSNAVTAPTTITVTGAPGQPGTVIINTPVPSGGAQTTRGPSDPFTITPAPGGKYVTIFRPHSGDPISVPITLTQGGQNGQPGTVIIETPAPNTSGTGGGSITIPAGGGSPYVTVYRPHSGSPIDKPITVTVPPNGNQPGTIIVETPVPTIETPKGQNAVTSAETGGQQITIPPSKNNPYVTIYRPHTGNPITVPITITQTPSNGQPGTIIIETPAPPAQTVTEVQTQPGATVTVQPDTPGGYITVYRPHTGDPISEPITVTTISGSNGQPGTVIIETQGPITITPTVAGGTATIYTPGSDVSTTITKTVVSTASAGEQTTVIIIETPPVKVQSTTPPQVTTGPDGMATVIEEYTGTNIITAIFTTTVRGSGTNPGTVYIETPPPVKFVPTTSVAGTTVSGNDNYVTVFKPFPGPGVITAPFTITEATPSGNQPGTVVIQTPVADNPTTSLPAPSTTQGPDGYVTVFLPFPGPGVITQPYTRTQAPSGGNPGTVFITTPAPVAATTTPLPEPSTTQGSDGYVTVYLPFPGPGVITQPYTRTQAPSGGNPGTVFITTPAPMPATTAQENLPSTTSGTDGYVTVFIPYPGPGEITAPITSTQPPSGGRPGTVFITTPGQPAFTTPKQQNGLTSSASGNDEYITVFLPYTGVGEITAPITSTQPPSNGQPGTVFITTPGQPAFTTPKQQNGLTSTSSGVDGYVTVFLPYTGVGEITAPITSTQLPVNGQPGTVFITTPGQPAFTTPKQQNGLTSTSSGVDGYVTVFLPFPGPGVITEPITSTQPPSGGNPGTVYITTPAPASTPQQNVPSTTAGSDDYVTVFFPFPGPGVITAPITRTQVAPSGGDPGTVFITTPAPESSTPTQTSALTTDNYITIYTPFPGPGVITAPFTITKPPSSGQPGTVLIQTPAPVSSSADIYVTVYRPYPGPDTITAPITLTQAPANGQSGTVFIETQATNTPTSTTQTSDNSTPPITIPPEPTGSYVTIYRPYPGPGQILSPVTYTQAPVSGKAGTIIIETPNSDANTATQTGPVTVPTGNNNPYVTVYKPYPGPGNIDKPITITAVTPSGDQPGTIIIETPTPDVNTKFVPTATTSPPVTIPADNNNYVTIYRAHTGSPITAPITVTTIAPTGGQPGTVIIETPGPEPQSQTQPTTSDSPPLTIPQGQDGYVTVYRPYPGPGSITEPVTVTTVAPTNGQPGTVIIETPAPAVETSSAGASSVEAQTTASAVTIPADNGGYMTIYRPYPGPGKITAPRTIGTVAPSNGQPGTIIIETPAPEATAPETTSVPTVTTSQGNDGYITVFQPYTGTGVITEPTTISTVAPSNGQPGTYIVATPASVVPTSTQESNDVPVTIPPGPDNSYVTVYRPHSGADAITAPVTVTTIEGVNGQPGTIIVETPGAQAPTTTGQSDQAPVTIPPGPENSYVTVYRPYTGVGVITAPVTVTTIAGVNGQPGTIVIETPVAQTPTTTEQSDQAPVTIPPGPDNSYITVYRPYTGTEVISAPVTVTTISGVNGQPGTVIIETPTPVAQNTDAPSTAPAGPGGAYVTVYRPYTGTAVITGPITVTTIPGVNGQPGTVIVETPTPVAQDTNAPSTAPAGPGGAYVTVYRPYTGTAVITGPITVTTIPGVNGQPGTVIVETPTPVAQDTNAPSTAPAGPGSTYVTVYRPYPGPGNINEPITVTTIEPSNGNPGTVIIETPGIETGGKVVIPPVTLDPGPGDQYVTVYRPHTGTDIITAPVTITTIAPSGGQPGTVVIETPEPETPGPNPTVTLPPGPNESYVTVFRPHTGADVITGPVTVTTIAPVNGQPGTVIIETPAESGPASTPAPADSTTTAAPQATPSYVTVYRPHSGSDRITIPVTVTTIEASGGQPGTIIIETPDQDLPPMTTSDGPAATYVTIYRPHTGADRITEPVTITTIEPTDGQPGTVIVETPGQQAPPVTSTPGPVSYITITRLYTGVDQITEPVTTTVLPQGDQPGTVIVETPGQQQPPMTLTTASPSYVTIIRPYTGADQITAPVVTTVPPQGDQPGTVIVETQAPFVTVYRPHTGSDQITGPVTVSKIAPTGDQPGTIVIETPGVAPAVTTTPPAPSYVTITTLYTGTEMLTEPSTVTTIPAQGDVPGTVIVQTQGPYVTVSTLYTGTGILTTPTALTTIPPQGDQPGTVFVGTAGSYVTITMLYTGTDTLAGPTGLTTIPPQGNQPGTVIIATPASYVTNTIPYTGIDQITAPITATINAPSGGQPGTVLVETQAPFVTIYRPHTGSDRITTPVTIRTIAPTGDQPGTVVIETPGSELPITTTPPAPSYNTVYEEYSGTDDITEAKPKTTIEPQGDQPGTIVFDTPAQRVVSTSSAQASYVTVYRPHTGPDRITSPTTVTTIAPQGDQPGTVIIETPGSEPAITSNPESQPSYVTIYQPHTGAERITEPVTLTTIPPQGNEPGTVIIETPGSEPAVTSTPAREPSYVTVYQPHDGTGRITEPITLSTVPPQGDQPGTVFIETPGVKPPMTSAPDSEPLYVTVYRPHTGSDRITEPVTVTTVVPQGDQPGTVIIETPGLEPPVTSAPASEPSYVTVYRPHTGADRITGPVTVTTIAPSGDQPGTVIIETPGSEPPVTSTPAPTAAPEPSYATVYRPHTGADRITAPVTITTIEPQGGQPGTVIIETPGSEPAITSMPAAEPSYVTIYRPHTGSDRITAPVTITTVEPQGDVPGTVIIETPGFEAPVTSSLVPGPEPSYVTVYRSHTGADKIPGPVTITTIEPQGGQPGTVIIETPGSDTPATTSLTPAPQPTYVTVYRPHAGPDRITASVTVTTVEPQGDQPGTVIIETPGSEPAITSSPTPTPEPSYVTVYRPHTGADRLTAPVTVTTVEPQGDQPGTVIIETPGSEPAVTSTPIASYTTIYEPYTGNGEITGEITRTAAPPQGDQPGTVIIETPGPQTAIKGANPPLTISAGDDSYVTVFRPHTGLPQISVPITITTVSPSGGQPGTVIIETPVPESETSSAGSPPITLPPGDDRYVTIFRPHTGTGSIDSPVTITTIAPTGGQPGTVIIETPEPMTEAAPTTAAPQDVYVTIFRPYAGTDQITAPVTVTTIAPVSGTGTVIIETLSPQTASNVYVTVYRPYTGIEHITEPTTVTTIAPVSGTGTVIIETPTPEPTTEALPLTSAAITIPSNDDSRNVTVIKAYPGPGTITAPITKYVPPTAAGEPGTVVIETQTEEGTTDARPESQPTSAPHVTIPPSDNSPNTTIVRQYPGPGIITAPITSYEPPKTPGQPGTVIIETPAPVPETSSEPADTNVTLYTLAPPGVRVPITSYAPPQTRGQPGTVFIQTVASDDAGRNVTISREGPTPFTTYSPPGTPGDPGTVIIEYPAQTNVTITRQGSGDLTAPFTTYMPPRTVGEPGTVIVETPEARVSSATSDEAVTIPAHSGSPNVTVIRGGPGKEASTIYIPPTGTEPGTIIIETPTVAPTTPEGSSTSEVRLSSEEPAVTIPPSSNSPNITVIRPYPGPGSITEPVTRYVPATVPGEPGTIIIETQSSDSPAPTTANAEITLPPTSQSPNITVIRPYPGPGSIIEPVTRYEPPTAAGEPGTIIIETQTTDATREAPKASSEDRATTKSAGITIPANSGSPNVTVIRQYTGPGTIDTPITSYIPPVQPGEPGTVVIETPAPLTSKSSIESQAQSSTGPAYVSAVPTTDDATGKLTGISSPMPSNPDALTLTPSDGNDDFTIVQPNTKFADATENVTQIIPPSNGTPGTQIIYTPVDTSAGSSLAAPDTDSYVTISATVTIPGDPSTRTGLKSNAGNDPGTTGAETNVIIIPPSGTEPGTVLSQTSVYLDHTLAEHGNVTITRPAPSGVTTRFTTYLPPAQSTDLGTIVVEVPDYNVTITRAAPADVTTSLTTYSPPATAGDPGTIIVETPDYNVTITREAPASITSLRTSYNPPGTPGGPGTVIVETPNNDYNVTITRAGPASVTSIHTTYAPPAASGDPGTIIVETPDYNVTVTRGASITAPFTTYSPPATPGDPGTVIVETPDYNVTITTEAPRTVTTLRSSYIPPGKAGDPGTVVIETPLGPYNVTTTRGASITAPFTTYSPPGSPGDPGTIIVETPDYNVTISRQAPKTATAPFSTYSPPGSPGDPGTVIIETPIAPYNVTTTRGASTITTPFTRYSPPGEAGDPGTVIVETPDYNVTITRQAPKSVTSLFSTYSPPERPGEPGTVIIETPIGAYNVTTTRGASTITAPFTTYSPPGEAGDPGTVIVETPEYNVTVTSMATDSVTDIVTRYNPPATPGDPGTVAIIMPNQRVVSTSEGPSKSDKPAYNVTITSEATEASITDTVTRYNPPATPGDPGTVAIIMPYQRVVSTSEGPSKSDKPAYNVTITSEATEASITDTVSRYNPPATPGDPGTVAIIMPNQPVVSTSADISDNEKSAYNITITREDVGSSVTAPVTRYNPPATPGDPGTVAIIMPNQRVASTSQQPYTTDEPAYNVTIYRPGPRTLTGPVTSYIPPASHGANGTIIIETRGPATPFNVTITQTVSTITAVYTTYSPAGAEDDPGTVIVEIPADRNVTITEEISTITAPFTSYSPPGAPGDPGTVVIGMPADRNVTITSIASTRTAAFTTYSPPANRGDPGTVIIELPPDSNVTTTKTVSDRTAPYTTYSAPANRGDPGTIIIEVPPERNVTVTEVASSITSPYTRYSPPSKQGDPGTVYIGLHPDSNVTITTEVDSRTAPYTTYSPPANQGDPGTVVIELPPQRNVTVTEVASSITSPYTRYSAPASQGDPGTVYIGLRPDSNVTITTEVNSRTAPYTTYSPPANRGDPGTVIVELPPSSNVTITKEVSSRTAAFTTYSAPASRGDPGTVIVELPPDSNTTITTEVASRTAPYTTFITPANKGDPGTVLVELPYDRNATITTEVASLTAPYTTFAKPASKGDPGTIIVALPPDRNVTITTEIPTLTAPRTTYSAPGAKGDPGTVIVQLPPDHNVTITTEVASRTAPYTTYSAPGSRGDPGTIIIELPPDRNVTTTEQVPTLTRAYTTYSPPGNRGDPGTVIVRLPPDRNVTVTTQIDTLTAPYTIYSPPANRGDPGTIIVEMPPDRNITTTQEVRTITRVITTYLPPANQGDPGTVIVQEPPETNTTIVEVIPTISRPATRFAPPATKGDPGTVYIDVPPNHNVTMTTTVSTITRPTTTFEAPATEGDAGTVLVKMPPEYNITSTQTVQTISRPATRYSTPAEIGDPGTVYLDLPPEYNVTVTTTIYSITRQSTTFAPAATQGDPGTVIIEMPPERNVTTTQTVQTISRPVTRYSKPDTVGDPGTIYVDLPPEYNVTVTTTVPTMTRISTTFAPAAAQGDPGTVIIEMPPDTNVTTTQTVQTISRPVTRYSKPGTAGDPGTVYVDLPPQYNVTVTTTVATITRPLTTFAPADTQGDPGTIIVKLPPDSNVTTSQTISTISRPMTRFSPAGTIGDPGTVYVDLPPQYNVTITSTIATITKPSTTFAPAGTQGDPGTIIVELPPDSNVTISSTIPTITRPATRFVTPASAGDPGTVYVDLPPEYNVTTTQTISSINRVRTSYNPASTQGDPGTILIQVPPEYNVTTTTTVTTISRVMTTFAPAATQGDPGTILVEVPVEYNVTTTETVSSISRVRTTYNPAGTQGDPNTVLIQVPPNYNVTTTQTVSSISRVTTTYMPAATEGDANTVLVQVPPDYNVTTTQTVSTINRVRTSYMPAGTQGDPNTILVQVPPDYNVTTTETVSTINRVRTTYMPAATQGDPNTVLVQLPPNYNVTMTETVSTINRVRTTYMPAATQGDPNTVLVQLPPDYNVTTTETVSTINRVRTTYMPAATQGDPNTVLVQLPPNYNVTMTETVSTINRVRTTYMPAATQGDPNTVLVQLPPNYNVTTTETVSTINRARTTYLPAGIQGDPNTVLVQVPVDYNVTTTQTVSTISRVQTAYNPGATQGDPGTVLVLVPMAYNVTTTQTVPTISRVQTAYNPGGTQGDPGTIVVQVPVEYTVTTTQTVSTITRARTTYNPAGIQGDPNTVLVQVPVDYNVTTTQTVPTISRVQTKFNPGATQGDPGTVLVQIPPEYNVTTTQTVSAINQIMTSFAPAATQGDPGTIIIQVPPPAPSVALPTTSAVISSSAVVQAISTSTSSKMPQASFGPTFDCDGYGYVMSTLLGNTLTRVNLIDGSRSVVKSGIGPGGSLLNLAGAAGAINAIGFNTLDNYIYGVLNQGIVGGVLSTVLGGPKSQIIRIAKNGAYETLSLTIPSNMIDMGDVDDQGRFWVSESGKKWWCIDVKPGSSTYGKLLSSGTSAADILSGVGDWAFVPNGGNYLYAIQASVIESGLMRTNIVRWSLTTHTWERYQSYPSLVLTALNLVWGAVMAGPGVIYAQENLLGQTWKFQLGSSGNPTQIPGGAILNLQGDGARCPVTTIFGPPFDCDGNGYVVSTLLGNTLTQVNLNDGTRSVVASGIGPGGDINGIGYNEIDNYIYGVVGQNLITGVLSSPQSQLVRIAKNGAYEVLSLTIPSSTITMGDVDSQGRLWVSESGKKWWCIDVNPSSSTFNTILNSGTSSGLGLISGVGDWAYVAGGGNYLYAVQASIIESGLMRTNIVRWSLSTQTWERFQSYPSLVLTSLNLVWGAVMAGPNGVLYAQENLLGQTWKFTLGSSTNPTSIPGGAILNLAGDGSRCIGQDPTNINISPPSTTAAPLLPSTSIPLLPSRTVTITTTVATISKLTTTYKAPAIQGDPATVLVQYPMPSTITTIQTVSTITHATTVLASGVNPGDPNTVIVQYPIPSTITTIQTVSTITHATTVLASGVNPGDPNTVIVQYPIPSTITTTQTVSTITHATTVLASGVNPGDPNTIIVKLPTPYNVTTTQTVPTITRATTAFASGANPGDPGTVIVQYPTPHNVTITTDGGTSINAPVTSYLPPGQAGDPGTVVIATPASRTSSIAIATYSGAGPAFKCDAYGYLMQKTALYRVDITTGKTTLIDDTVGPGGWMNGIGYNKFDHYIYGMHMDNSGTQLIRISGDGSYQLLAARTSDRNINMGDIDNQGRYWISNQGKAWWCIDLMPGSAKYGQIIMSGTATNTLNVADWAFVPGGGDYMYAVMYDSNGLTSTLCRFSRTTYTWTTVKAYGAVTGNNLWGAVYASQDGNLYGSENSNGQIYKFPIAPTVGNPIFIAQGPVSSWNDGARCIDSQTLPS</sequence>
<feature type="domain" description="DUF6923" evidence="3">
    <location>
        <begin position="7469"/>
        <end position="7691"/>
    </location>
</feature>
<dbReference type="SUPFAM" id="SSF63825">
    <property type="entry name" value="YWTD domain"/>
    <property type="match status" value="1"/>
</dbReference>
<dbReference type="PANTHER" id="PTHR33793:SF2">
    <property type="entry name" value="AGGLUTININ-LIKE PROTEIN 6"/>
    <property type="match status" value="1"/>
</dbReference>
<feature type="region of interest" description="Disordered" evidence="1">
    <location>
        <begin position="3711"/>
        <end position="3741"/>
    </location>
</feature>
<feature type="domain" description="DUF6923" evidence="3">
    <location>
        <begin position="6705"/>
        <end position="6900"/>
    </location>
</feature>
<evidence type="ECO:0000313" key="5">
    <source>
        <dbReference type="Proteomes" id="UP001489902"/>
    </source>
</evidence>
<evidence type="ECO:0000256" key="1">
    <source>
        <dbReference type="SAM" id="MobiDB-lite"/>
    </source>
</evidence>
<reference evidence="4 5" key="1">
    <citation type="submission" date="2024-04" db="EMBL/GenBank/DDBJ databases">
        <title>Complete genome sequence of Fusarium acuminatum.</title>
        <authorList>
            <person name="Lan B."/>
        </authorList>
    </citation>
    <scope>NUCLEOTIDE SEQUENCE [LARGE SCALE GENOMIC DNA]</scope>
    <source>
        <strain evidence="4">1A</strain>
    </source>
</reference>
<proteinExistence type="predicted"/>
<feature type="region of interest" description="Disordered" evidence="1">
    <location>
        <begin position="3364"/>
        <end position="3387"/>
    </location>
</feature>
<feature type="signal peptide" evidence="2">
    <location>
        <begin position="1"/>
        <end position="18"/>
    </location>
</feature>
<feature type="compositionally biased region" description="Basic and acidic residues" evidence="1">
    <location>
        <begin position="4095"/>
        <end position="4109"/>
    </location>
</feature>
<organism evidence="4 5">
    <name type="scientific">Fusarium acuminatum</name>
    <dbReference type="NCBI Taxonomy" id="5515"/>
    <lineage>
        <taxon>Eukaryota</taxon>
        <taxon>Fungi</taxon>
        <taxon>Dikarya</taxon>
        <taxon>Ascomycota</taxon>
        <taxon>Pezizomycotina</taxon>
        <taxon>Sordariomycetes</taxon>
        <taxon>Hypocreomycetidae</taxon>
        <taxon>Hypocreales</taxon>
        <taxon>Nectriaceae</taxon>
        <taxon>Fusarium</taxon>
        <taxon>Fusarium tricinctum species complex</taxon>
    </lineage>
</organism>
<evidence type="ECO:0000313" key="4">
    <source>
        <dbReference type="EMBL" id="WZH41821.1"/>
    </source>
</evidence>
<feature type="region of interest" description="Disordered" evidence="1">
    <location>
        <begin position="1457"/>
        <end position="1478"/>
    </location>
</feature>
<name>A0ABZ2WM69_9HYPO</name>
<feature type="region of interest" description="Disordered" evidence="1">
    <location>
        <begin position="1639"/>
        <end position="1661"/>
    </location>
</feature>
<dbReference type="InterPro" id="IPR033504">
    <property type="entry name" value="ALS"/>
</dbReference>
<feature type="compositionally biased region" description="Polar residues" evidence="1">
    <location>
        <begin position="3961"/>
        <end position="3975"/>
    </location>
</feature>
<accession>A0ABZ2WM69</accession>
<protein>
    <recommendedName>
        <fullName evidence="3">DUF6923 domain-containing protein</fullName>
    </recommendedName>
</protein>
<evidence type="ECO:0000256" key="2">
    <source>
        <dbReference type="SAM" id="SignalP"/>
    </source>
</evidence>
<feature type="compositionally biased region" description="Low complexity" evidence="1">
    <location>
        <begin position="4168"/>
        <end position="4178"/>
    </location>
</feature>
<keyword evidence="5" id="KW-1185">Reference proteome</keyword>
<dbReference type="Pfam" id="PF21959">
    <property type="entry name" value="DUF6923"/>
    <property type="match status" value="3"/>
</dbReference>
<dbReference type="InterPro" id="IPR054215">
    <property type="entry name" value="DUF6923"/>
</dbReference>
<feature type="compositionally biased region" description="Polar residues" evidence="1">
    <location>
        <begin position="4110"/>
        <end position="4119"/>
    </location>
</feature>
<feature type="compositionally biased region" description="Low complexity" evidence="1">
    <location>
        <begin position="2321"/>
        <end position="2336"/>
    </location>
</feature>
<keyword evidence="2" id="KW-0732">Signal</keyword>
<feature type="compositionally biased region" description="Low complexity" evidence="1">
    <location>
        <begin position="1457"/>
        <end position="1471"/>
    </location>
</feature>
<evidence type="ECO:0000259" key="3">
    <source>
        <dbReference type="Pfam" id="PF21959"/>
    </source>
</evidence>
<gene>
    <name evidence="4" type="ORF">QYS62_002779</name>
</gene>
<feature type="chain" id="PRO_5045428181" description="DUF6923 domain-containing protein" evidence="2">
    <location>
        <begin position="19"/>
        <end position="7698"/>
    </location>
</feature>
<dbReference type="EMBL" id="CP151260">
    <property type="protein sequence ID" value="WZH41821.1"/>
    <property type="molecule type" value="Genomic_DNA"/>
</dbReference>
<feature type="compositionally biased region" description="Polar residues" evidence="1">
    <location>
        <begin position="1645"/>
        <end position="1657"/>
    </location>
</feature>
<feature type="region of interest" description="Disordered" evidence="1">
    <location>
        <begin position="3960"/>
        <end position="3995"/>
    </location>
</feature>
<feature type="compositionally biased region" description="Polar residues" evidence="1">
    <location>
        <begin position="3722"/>
        <end position="3741"/>
    </location>
</feature>
<dbReference type="PANTHER" id="PTHR33793">
    <property type="entry name" value="ALPHA-AGGLUTININ"/>
    <property type="match status" value="1"/>
</dbReference>
<feature type="region of interest" description="Disordered" evidence="1">
    <location>
        <begin position="352"/>
        <end position="397"/>
    </location>
</feature>
<feature type="domain" description="DUF6923" evidence="3">
    <location>
        <begin position="6947"/>
        <end position="7165"/>
    </location>
</feature>
<feature type="compositionally biased region" description="Polar residues" evidence="1">
    <location>
        <begin position="4288"/>
        <end position="4305"/>
    </location>
</feature>
<feature type="region of interest" description="Disordered" evidence="1">
    <location>
        <begin position="2775"/>
        <end position="2804"/>
    </location>
</feature>
<feature type="region of interest" description="Disordered" evidence="1">
    <location>
        <begin position="5495"/>
        <end position="5514"/>
    </location>
</feature>
<feature type="region of interest" description="Disordered" evidence="1">
    <location>
        <begin position="2317"/>
        <end position="2336"/>
    </location>
</feature>